<keyword evidence="4 7" id="KW-0520">NAD</keyword>
<comment type="similarity">
    <text evidence="7">Belongs to the NAD-dependent DNA ligase family. LigB subfamily.</text>
</comment>
<evidence type="ECO:0000313" key="12">
    <source>
        <dbReference type="Proteomes" id="UP001223016"/>
    </source>
</evidence>
<dbReference type="Gene3D" id="3.30.470.30">
    <property type="entry name" value="DNA ligase/mRNA capping enzyme"/>
    <property type="match status" value="1"/>
</dbReference>
<organism evidence="11 12">
    <name type="scientific">Pseudomonas serbiensis</name>
    <dbReference type="NCBI Taxonomy" id="3064350"/>
    <lineage>
        <taxon>Bacteria</taxon>
        <taxon>Pseudomonadati</taxon>
        <taxon>Pseudomonadota</taxon>
        <taxon>Gammaproteobacteria</taxon>
        <taxon>Pseudomonadales</taxon>
        <taxon>Pseudomonadaceae</taxon>
        <taxon>Pseudomonas</taxon>
    </lineage>
</organism>
<dbReference type="EMBL" id="JAUQOO010000007">
    <property type="protein sequence ID" value="MDO7927345.1"/>
    <property type="molecule type" value="Genomic_DNA"/>
</dbReference>
<feature type="region of interest" description="Disordered" evidence="8">
    <location>
        <begin position="79"/>
        <end position="103"/>
    </location>
</feature>
<dbReference type="Gene3D" id="1.10.287.610">
    <property type="entry name" value="Helix hairpin bin"/>
    <property type="match status" value="1"/>
</dbReference>
<dbReference type="PANTHER" id="PTHR47810:SF1">
    <property type="entry name" value="DNA LIGASE B"/>
    <property type="match status" value="1"/>
</dbReference>
<comment type="function">
    <text evidence="7">Catalyzes the formation of phosphodiester linkages between 5'-phosphoryl and 3'-hydroxyl groups in double-stranded DNA using NAD as a coenzyme and as the energy source for the reaction.</text>
</comment>
<dbReference type="Proteomes" id="UP001223016">
    <property type="component" value="Unassembled WGS sequence"/>
</dbReference>
<gene>
    <name evidence="7 11" type="primary">ligB</name>
    <name evidence="11" type="ORF">Q6A51_11180</name>
</gene>
<dbReference type="InterPro" id="IPR001679">
    <property type="entry name" value="DNA_ligase"/>
</dbReference>
<dbReference type="HAMAP" id="MF_01587">
    <property type="entry name" value="DNA_ligase_B"/>
    <property type="match status" value="1"/>
</dbReference>
<keyword evidence="12" id="KW-1185">Reference proteome</keyword>
<reference evidence="11 12" key="1">
    <citation type="submission" date="2023-07" db="EMBL/GenBank/DDBJ databases">
        <title>Identification of four novel Pseudomonas species associated with bacterial leaf spot of cucurbits.</title>
        <authorList>
            <person name="Fullem K.R."/>
        </authorList>
    </citation>
    <scope>NUCLEOTIDE SEQUENCE [LARGE SCALE GENOMIC DNA]</scope>
    <source>
        <strain evidence="11 12">KFB 138</strain>
    </source>
</reference>
<dbReference type="SUPFAM" id="SSF50249">
    <property type="entry name" value="Nucleic acid-binding proteins"/>
    <property type="match status" value="1"/>
</dbReference>
<feature type="signal peptide" evidence="9">
    <location>
        <begin position="1"/>
        <end position="22"/>
    </location>
</feature>
<dbReference type="InterPro" id="IPR013839">
    <property type="entry name" value="DNAligase_adenylation"/>
</dbReference>
<dbReference type="InterPro" id="IPR013840">
    <property type="entry name" value="DNAligase_N"/>
</dbReference>
<evidence type="ECO:0000256" key="1">
    <source>
        <dbReference type="ARBA" id="ARBA00022598"/>
    </source>
</evidence>
<evidence type="ECO:0000256" key="6">
    <source>
        <dbReference type="ARBA" id="ARBA00034005"/>
    </source>
</evidence>
<dbReference type="Gene3D" id="2.40.50.140">
    <property type="entry name" value="Nucleic acid-binding proteins"/>
    <property type="match status" value="1"/>
</dbReference>
<keyword evidence="3 7" id="KW-0227">DNA damage</keyword>
<dbReference type="InterPro" id="IPR033136">
    <property type="entry name" value="DNA_ligase_CS"/>
</dbReference>
<dbReference type="SMART" id="SM00532">
    <property type="entry name" value="LIGANc"/>
    <property type="match status" value="1"/>
</dbReference>
<feature type="domain" description="NAD-dependent DNA ligase N-terminal" evidence="10">
    <location>
        <begin position="32"/>
        <end position="431"/>
    </location>
</feature>
<evidence type="ECO:0000256" key="9">
    <source>
        <dbReference type="SAM" id="SignalP"/>
    </source>
</evidence>
<evidence type="ECO:0000256" key="5">
    <source>
        <dbReference type="ARBA" id="ARBA00023204"/>
    </source>
</evidence>
<sequence length="561" mass="62630">MLNAVRLLSCATLFFSVSAAFANPCPDWSPAKASNEILALQHQVSQWDDSYHRQGVSLIEDELYDQSRQRLSFLQSCFSSTRPSTDNPLKTARGPLTHPIPHTGVNKLADERAVQEWLKDRKGLWIQPKVDGVAVSLVYENGRLSKAISRGDGLKGQDWTRHAQGISAIPKQLPQPETLVLQGELYWRLSGHVQATSGSINARSKVAGLMARQDMSDKEAASIGLFVWDWPAGPADMKERIAGLKAMGFSDSAIYTQPLENFTQASDWRNHWYRTALPFATDGVIMRHGERPPAQRWQARAPYWIAAWKYPYAQVLAEVRKVNFNIGRSGRITPVLDLNPVRLDDRTISKLSVGSLQRWQALDIRPGDQVSLSLAGLTIPRLDKVVSRNIERIELTVPQQSDFHGLSCWQPTPGCESQFRARLGWLSSKKGLALPGVGPGSWDKLIEAGEINGLLDWMTLNRGQLAKIPGFAERSGTKLFDSLQIARERSFQTWLVAIGLPPAGGINPGMEWHELAARSIEQWQNEPGIGPGRAKRLWEFFQDPQVQALREQLREQGIAGF</sequence>
<evidence type="ECO:0000256" key="7">
    <source>
        <dbReference type="HAMAP-Rule" id="MF_01587"/>
    </source>
</evidence>
<dbReference type="InterPro" id="IPR004150">
    <property type="entry name" value="NAD_DNA_ligase_OB"/>
</dbReference>
<dbReference type="InterPro" id="IPR020923">
    <property type="entry name" value="DNA_ligase_B"/>
</dbReference>
<dbReference type="SUPFAM" id="SSF56091">
    <property type="entry name" value="DNA ligase/mRNA capping enzyme, catalytic domain"/>
    <property type="match status" value="1"/>
</dbReference>
<dbReference type="Pfam" id="PF01653">
    <property type="entry name" value="DNA_ligase_aden"/>
    <property type="match status" value="1"/>
</dbReference>
<dbReference type="Gene3D" id="1.10.150.20">
    <property type="entry name" value="5' to 3' exonuclease, C-terminal subdomain"/>
    <property type="match status" value="2"/>
</dbReference>
<dbReference type="PANTHER" id="PTHR47810">
    <property type="entry name" value="DNA LIGASE"/>
    <property type="match status" value="1"/>
</dbReference>
<dbReference type="InterPro" id="IPR012340">
    <property type="entry name" value="NA-bd_OB-fold"/>
</dbReference>
<comment type="caution">
    <text evidence="11">The sequence shown here is derived from an EMBL/GenBank/DDBJ whole genome shotgun (WGS) entry which is preliminary data.</text>
</comment>
<feature type="compositionally biased region" description="Polar residues" evidence="8">
    <location>
        <begin position="79"/>
        <end position="88"/>
    </location>
</feature>
<feature type="chain" id="PRO_5047493040" description="DNA ligase B" evidence="9">
    <location>
        <begin position="23"/>
        <end position="561"/>
    </location>
</feature>
<dbReference type="PROSITE" id="PS01056">
    <property type="entry name" value="DNA_LIGASE_N2"/>
    <property type="match status" value="1"/>
</dbReference>
<dbReference type="EC" id="6.5.1.2" evidence="7"/>
<evidence type="ECO:0000256" key="4">
    <source>
        <dbReference type="ARBA" id="ARBA00023027"/>
    </source>
</evidence>
<comment type="catalytic activity">
    <reaction evidence="6 7">
        <text>NAD(+) + (deoxyribonucleotide)n-3'-hydroxyl + 5'-phospho-(deoxyribonucleotide)m = (deoxyribonucleotide)n+m + AMP + beta-nicotinamide D-nucleotide.</text>
        <dbReference type="EC" id="6.5.1.2"/>
    </reaction>
</comment>
<feature type="active site" description="N6-AMP-lysine intermediate" evidence="7">
    <location>
        <position position="129"/>
    </location>
</feature>
<accession>A0ABT9CPC2</accession>
<dbReference type="RefSeq" id="WP_304574815.1">
    <property type="nucleotide sequence ID" value="NZ_JAUQOO010000007.1"/>
</dbReference>
<proteinExistence type="inferred from homology"/>
<keyword evidence="1 7" id="KW-0436">Ligase</keyword>
<dbReference type="Pfam" id="PF03120">
    <property type="entry name" value="OB_DNA_ligase"/>
    <property type="match status" value="1"/>
</dbReference>
<protein>
    <recommendedName>
        <fullName evidence="7">DNA ligase B</fullName>
        <ecNumber evidence="7">6.5.1.2</ecNumber>
    </recommendedName>
    <alternativeName>
        <fullName evidence="7">Polydeoxyribonucleotide synthase [NAD(+)] B</fullName>
    </alternativeName>
</protein>
<evidence type="ECO:0000256" key="8">
    <source>
        <dbReference type="SAM" id="MobiDB-lite"/>
    </source>
</evidence>
<evidence type="ECO:0000256" key="3">
    <source>
        <dbReference type="ARBA" id="ARBA00022763"/>
    </source>
</evidence>
<dbReference type="InterPro" id="IPR010994">
    <property type="entry name" value="RuvA_2-like"/>
</dbReference>
<dbReference type="NCBIfam" id="NF005987">
    <property type="entry name" value="PRK08097.1"/>
    <property type="match status" value="1"/>
</dbReference>
<dbReference type="InterPro" id="IPR050326">
    <property type="entry name" value="NAD_dep_DNA_ligaseB"/>
</dbReference>
<name>A0ABT9CPC2_9PSED</name>
<dbReference type="GO" id="GO:0003911">
    <property type="term" value="F:DNA ligase (NAD+) activity"/>
    <property type="evidence" value="ECO:0007669"/>
    <property type="project" value="UniProtKB-EC"/>
</dbReference>
<keyword evidence="2 7" id="KW-0235">DNA replication</keyword>
<keyword evidence="5 7" id="KW-0234">DNA repair</keyword>
<evidence type="ECO:0000259" key="10">
    <source>
        <dbReference type="SMART" id="SM00532"/>
    </source>
</evidence>
<dbReference type="SUPFAM" id="SSF47781">
    <property type="entry name" value="RuvA domain 2-like"/>
    <property type="match status" value="1"/>
</dbReference>
<evidence type="ECO:0000256" key="2">
    <source>
        <dbReference type="ARBA" id="ARBA00022705"/>
    </source>
</evidence>
<keyword evidence="9" id="KW-0732">Signal</keyword>
<dbReference type="PIRSF" id="PIRSF001604">
    <property type="entry name" value="LigA"/>
    <property type="match status" value="1"/>
</dbReference>
<evidence type="ECO:0000313" key="11">
    <source>
        <dbReference type="EMBL" id="MDO7927345.1"/>
    </source>
</evidence>